<dbReference type="GO" id="GO:0031012">
    <property type="term" value="C:extracellular matrix"/>
    <property type="evidence" value="ECO:0007669"/>
    <property type="project" value="TreeGrafter"/>
</dbReference>
<dbReference type="GO" id="GO:0007508">
    <property type="term" value="P:larval heart development"/>
    <property type="evidence" value="ECO:0007669"/>
    <property type="project" value="TreeGrafter"/>
</dbReference>
<comment type="caution">
    <text evidence="2">The sequence shown here is derived from an EMBL/GenBank/DDBJ whole genome shotgun (WGS) entry which is preliminary data.</text>
</comment>
<reference evidence="2" key="1">
    <citation type="submission" date="2019-04" db="EMBL/GenBank/DDBJ databases">
        <title>Genome assembly of Zosterops borbonicus 15179.</title>
        <authorList>
            <person name="Leroy T."/>
            <person name="Anselmetti Y."/>
            <person name="Tilak M.-K."/>
            <person name="Nabholz B."/>
        </authorList>
    </citation>
    <scope>NUCLEOTIDE SEQUENCE</scope>
    <source>
        <strain evidence="2">HGM_15179</strain>
        <tissue evidence="2">Muscle</tissue>
    </source>
</reference>
<feature type="region of interest" description="Disordered" evidence="1">
    <location>
        <begin position="34"/>
        <end position="61"/>
    </location>
</feature>
<dbReference type="OrthoDB" id="416454at2759"/>
<dbReference type="GO" id="GO:0061343">
    <property type="term" value="P:cell adhesion involved in heart morphogenesis"/>
    <property type="evidence" value="ECO:0007669"/>
    <property type="project" value="TreeGrafter"/>
</dbReference>
<dbReference type="EMBL" id="SWJQ01000007">
    <property type="protein sequence ID" value="TRZ26707.1"/>
    <property type="molecule type" value="Genomic_DNA"/>
</dbReference>
<dbReference type="PANTHER" id="PTHR33395:SF22">
    <property type="entry name" value="REVERSE TRANSCRIPTASE DOMAIN-CONTAINING PROTEIN"/>
    <property type="match status" value="1"/>
</dbReference>
<evidence type="ECO:0000256" key="1">
    <source>
        <dbReference type="SAM" id="MobiDB-lite"/>
    </source>
</evidence>
<dbReference type="PANTHER" id="PTHR33395">
    <property type="entry name" value="TRANSCRIPTASE, PUTATIVE-RELATED-RELATED"/>
    <property type="match status" value="1"/>
</dbReference>
<dbReference type="Proteomes" id="UP000796761">
    <property type="component" value="Unassembled WGS sequence"/>
</dbReference>
<dbReference type="AlphaFoldDB" id="A0A8K1GZ40"/>
<accession>A0A8K1GZ40</accession>
<proteinExistence type="predicted"/>
<feature type="compositionally biased region" description="Basic and acidic residues" evidence="1">
    <location>
        <begin position="40"/>
        <end position="58"/>
    </location>
</feature>
<protein>
    <submittedName>
        <fullName evidence="2">Uncharacterized protein</fullName>
    </submittedName>
</protein>
<name>A0A8K1GZ40_9PASS</name>
<keyword evidence="3" id="KW-1185">Reference proteome</keyword>
<evidence type="ECO:0000313" key="3">
    <source>
        <dbReference type="Proteomes" id="UP000796761"/>
    </source>
</evidence>
<gene>
    <name evidence="2" type="ORF">HGM15179_000478</name>
</gene>
<evidence type="ECO:0000313" key="2">
    <source>
        <dbReference type="EMBL" id="TRZ26707.1"/>
    </source>
</evidence>
<sequence length="95" mass="10878">MNNAAKLVTTDEEKTDALNKFFASVFDVGLSSHASQMGVKQDRDWRNKDHPTVRKEESGNYQPVSLTSVPRKIMEQFLIEAVLRHMESREVVQDN</sequence>
<organism evidence="2 3">
    <name type="scientific">Zosterops borbonicus</name>
    <dbReference type="NCBI Taxonomy" id="364589"/>
    <lineage>
        <taxon>Eukaryota</taxon>
        <taxon>Metazoa</taxon>
        <taxon>Chordata</taxon>
        <taxon>Craniata</taxon>
        <taxon>Vertebrata</taxon>
        <taxon>Euteleostomi</taxon>
        <taxon>Archelosauria</taxon>
        <taxon>Archosauria</taxon>
        <taxon>Dinosauria</taxon>
        <taxon>Saurischia</taxon>
        <taxon>Theropoda</taxon>
        <taxon>Coelurosauria</taxon>
        <taxon>Aves</taxon>
        <taxon>Neognathae</taxon>
        <taxon>Neoaves</taxon>
        <taxon>Telluraves</taxon>
        <taxon>Australaves</taxon>
        <taxon>Passeriformes</taxon>
        <taxon>Sylvioidea</taxon>
        <taxon>Zosteropidae</taxon>
        <taxon>Zosterops</taxon>
    </lineage>
</organism>